<reference evidence="1" key="1">
    <citation type="submission" date="2015-04" db="EMBL/GenBank/DDBJ databases">
        <authorList>
            <person name="Syromyatnikov M.Y."/>
            <person name="Popov V.N."/>
        </authorList>
    </citation>
    <scope>NUCLEOTIDE SEQUENCE</scope>
    <source>
        <strain evidence="1">GCRV-AH528</strain>
    </source>
</reference>
<proteinExistence type="predicted"/>
<protein>
    <submittedName>
        <fullName evidence="1">Uncharacterized protein</fullName>
    </submittedName>
</protein>
<name>A0A1L2D6G2_GCRV</name>
<accession>A0A1L2D6G2</accession>
<dbReference type="EMBL" id="KR180378">
    <property type="protein sequence ID" value="AMR58965.1"/>
    <property type="molecule type" value="Genomic_RNA"/>
</dbReference>
<sequence length="310" mass="35486">MEPAKPLTFLDLTRLNEAICSRALFFDNDNNCWSVSPIAPRQAKFHDSVVCIRCGAPVDKVHAMSIPPPPVHGCIPMLEHSHWEDLYELADDMGRCIWWAKKQLIIWMEGIVNLKAGKVYNDNVSNRSEWPDEVWDETCKIFCKWATQKRVASRWIQSPSRVYKFLCDQESKMNIDALELSNHQIFQAPPKWPELAMAVPHWSPSVHEMLNGHKMVMIVPRLSMPVIFDPANGYVAPIYTAAMISLPSQWWVSQYVKVHGSHMVPRLYGDDVPTLRSRLRNASTTTSHSHTQLLMLPEAQSTFKPEIQGQ</sequence>
<organism evidence="1">
    <name type="scientific">Grass carp reovirus</name>
    <name type="common">GCRV</name>
    <dbReference type="NCBI Taxonomy" id="128987"/>
    <lineage>
        <taxon>Viruses</taxon>
        <taxon>Riboviria</taxon>
        <taxon>Orthornavirae</taxon>
        <taxon>Duplornaviricota</taxon>
        <taxon>Resentoviricetes</taxon>
        <taxon>Reovirales</taxon>
        <taxon>Spinareoviridae</taxon>
        <taxon>Aquareovirus</taxon>
        <taxon>Aquareovirus ctenopharyngodontis</taxon>
    </lineage>
</organism>
<gene>
    <name evidence="1" type="primary">VP35</name>
</gene>
<evidence type="ECO:0000313" key="1">
    <source>
        <dbReference type="EMBL" id="AMR58965.1"/>
    </source>
</evidence>